<protein>
    <submittedName>
        <fullName evidence="2">Uncharacterized protein</fullName>
    </submittedName>
</protein>
<dbReference type="EMBL" id="AEYP01095454">
    <property type="status" value="NOT_ANNOTATED_CDS"/>
    <property type="molecule type" value="Genomic_DNA"/>
</dbReference>
<feature type="region of interest" description="Disordered" evidence="1">
    <location>
        <begin position="126"/>
        <end position="170"/>
    </location>
</feature>
<name>M3YAN3_MUSPF</name>
<proteinExistence type="predicted"/>
<organism evidence="2">
    <name type="scientific">Mustela putorius furo</name>
    <name type="common">European domestic ferret</name>
    <name type="synonym">Mustela furo</name>
    <dbReference type="NCBI Taxonomy" id="9669"/>
    <lineage>
        <taxon>Eukaryota</taxon>
        <taxon>Metazoa</taxon>
        <taxon>Chordata</taxon>
        <taxon>Craniata</taxon>
        <taxon>Vertebrata</taxon>
        <taxon>Euteleostomi</taxon>
        <taxon>Mammalia</taxon>
        <taxon>Eutheria</taxon>
        <taxon>Laurasiatheria</taxon>
        <taxon>Carnivora</taxon>
        <taxon>Caniformia</taxon>
        <taxon>Musteloidea</taxon>
        <taxon>Mustelidae</taxon>
        <taxon>Mustelinae</taxon>
        <taxon>Mustela</taxon>
    </lineage>
</organism>
<feature type="region of interest" description="Disordered" evidence="1">
    <location>
        <begin position="1"/>
        <end position="29"/>
    </location>
</feature>
<dbReference type="Ensembl" id="ENSMPUT00000008525.1">
    <property type="protein sequence ID" value="ENSMPUP00000008390.1"/>
    <property type="gene ID" value="ENSMPUG00000008454.1"/>
</dbReference>
<evidence type="ECO:0000256" key="1">
    <source>
        <dbReference type="SAM" id="MobiDB-lite"/>
    </source>
</evidence>
<feature type="compositionally biased region" description="Basic and acidic residues" evidence="1">
    <location>
        <begin position="126"/>
        <end position="138"/>
    </location>
</feature>
<accession>M3YAN3</accession>
<dbReference type="AlphaFoldDB" id="M3YAN3"/>
<evidence type="ECO:0000313" key="2">
    <source>
        <dbReference type="Ensembl" id="ENSMPUP00000008390.1"/>
    </source>
</evidence>
<dbReference type="HOGENOM" id="CLU_1266535_0_0_1"/>
<sequence length="218" mass="23171">MLPGGHGATHLQATAHPAAARTQRGSDTRTSLGSLWANFLLPGVPRAHVDHAGEGPCGVWGTPAPSPPLDVLENGRLGEWRAGRSPWGGPHAEDSDRGDRRVLVLISARASRPPGEVLKRCPDPIPEHLPQDPQHRAWGETVCPPGARASASSWTGPRKPGDSPHLGEQVPMSPSALAAFLAGTGWCPENARTDHLCCRWRPDPPVRELLTSCAKSSI</sequence>
<dbReference type="InParanoid" id="M3YAN3"/>
<reference evidence="2" key="1">
    <citation type="submission" date="2024-06" db="UniProtKB">
        <authorList>
            <consortium name="Ensembl"/>
        </authorList>
    </citation>
    <scope>IDENTIFICATION</scope>
</reference>